<evidence type="ECO:0000313" key="11">
    <source>
        <dbReference type="Proteomes" id="UP000005408"/>
    </source>
</evidence>
<evidence type="ECO:0000256" key="4">
    <source>
        <dbReference type="ARBA" id="ARBA00023040"/>
    </source>
</evidence>
<evidence type="ECO:0000256" key="7">
    <source>
        <dbReference type="ARBA" id="ARBA00023224"/>
    </source>
</evidence>
<dbReference type="InterPro" id="IPR017452">
    <property type="entry name" value="GPCR_Rhodpsn_7TM"/>
</dbReference>
<accession>A0A8W8LA53</accession>
<dbReference type="EnsemblMetazoa" id="G27347.2">
    <property type="protein sequence ID" value="G27347.2:cds"/>
    <property type="gene ID" value="G27347"/>
</dbReference>
<dbReference type="AlphaFoldDB" id="A0A8W8LA53"/>
<keyword evidence="4" id="KW-0297">G-protein coupled receptor</keyword>
<dbReference type="InterPro" id="IPR000276">
    <property type="entry name" value="GPCR_Rhodpsn"/>
</dbReference>
<sequence length="201" mass="23290">MNASVLLWNEGIAMKLLPNNLILIVYMIIGFCGNGFVIFTYLCSKLWQEEERYFIPYLSAADLFACLVCASFGIILNLNQVTFDDSVLCKTWWFFAGFTTLLSTFYLVVIAFQRLRKLCPSERNVAMDLSRRRLTVIFLAAGSLFLSLPMPYFYGSVPFSDVRRNLTGQRCSRLYDVNRTFSLIVFRKPINHYMHLRKCFA</sequence>
<feature type="transmembrane region" description="Helical" evidence="8">
    <location>
        <begin position="54"/>
        <end position="76"/>
    </location>
</feature>
<dbReference type="GO" id="GO:0004930">
    <property type="term" value="F:G protein-coupled receptor activity"/>
    <property type="evidence" value="ECO:0007669"/>
    <property type="project" value="UniProtKB-KW"/>
</dbReference>
<evidence type="ECO:0000259" key="9">
    <source>
        <dbReference type="PROSITE" id="PS50262"/>
    </source>
</evidence>
<organism evidence="10 11">
    <name type="scientific">Magallana gigas</name>
    <name type="common">Pacific oyster</name>
    <name type="synonym">Crassostrea gigas</name>
    <dbReference type="NCBI Taxonomy" id="29159"/>
    <lineage>
        <taxon>Eukaryota</taxon>
        <taxon>Metazoa</taxon>
        <taxon>Spiralia</taxon>
        <taxon>Lophotrochozoa</taxon>
        <taxon>Mollusca</taxon>
        <taxon>Bivalvia</taxon>
        <taxon>Autobranchia</taxon>
        <taxon>Pteriomorphia</taxon>
        <taxon>Ostreida</taxon>
        <taxon>Ostreoidea</taxon>
        <taxon>Ostreidae</taxon>
        <taxon>Magallana</taxon>
    </lineage>
</organism>
<dbReference type="PANTHER" id="PTHR45695">
    <property type="entry name" value="LEUCOKININ RECEPTOR-RELATED"/>
    <property type="match status" value="1"/>
</dbReference>
<evidence type="ECO:0000313" key="10">
    <source>
        <dbReference type="EnsemblMetazoa" id="G27347.2:cds"/>
    </source>
</evidence>
<feature type="transmembrane region" description="Helical" evidence="8">
    <location>
        <begin position="134"/>
        <end position="154"/>
    </location>
</feature>
<dbReference type="PROSITE" id="PS50262">
    <property type="entry name" value="G_PROTEIN_RECEP_F1_2"/>
    <property type="match status" value="1"/>
</dbReference>
<feature type="transmembrane region" description="Helical" evidence="8">
    <location>
        <begin position="20"/>
        <end position="42"/>
    </location>
</feature>
<evidence type="ECO:0000256" key="2">
    <source>
        <dbReference type="ARBA" id="ARBA00022692"/>
    </source>
</evidence>
<name>A0A8W8LA53_MAGGI</name>
<keyword evidence="11" id="KW-1185">Reference proteome</keyword>
<evidence type="ECO:0000256" key="8">
    <source>
        <dbReference type="SAM" id="Phobius"/>
    </source>
</evidence>
<evidence type="ECO:0000256" key="6">
    <source>
        <dbReference type="ARBA" id="ARBA00023170"/>
    </source>
</evidence>
<keyword evidence="6" id="KW-0675">Receptor</keyword>
<evidence type="ECO:0000256" key="1">
    <source>
        <dbReference type="ARBA" id="ARBA00004141"/>
    </source>
</evidence>
<dbReference type="PANTHER" id="PTHR45695:SF9">
    <property type="entry name" value="LEUCOKININ RECEPTOR"/>
    <property type="match status" value="1"/>
</dbReference>
<keyword evidence="3 8" id="KW-1133">Transmembrane helix</keyword>
<dbReference type="GO" id="GO:0005886">
    <property type="term" value="C:plasma membrane"/>
    <property type="evidence" value="ECO:0007669"/>
    <property type="project" value="TreeGrafter"/>
</dbReference>
<comment type="subcellular location">
    <subcellularLocation>
        <location evidence="1">Membrane</location>
        <topology evidence="1">Multi-pass membrane protein</topology>
    </subcellularLocation>
</comment>
<evidence type="ECO:0000256" key="3">
    <source>
        <dbReference type="ARBA" id="ARBA00022989"/>
    </source>
</evidence>
<protein>
    <recommendedName>
        <fullName evidence="9">G-protein coupled receptors family 1 profile domain-containing protein</fullName>
    </recommendedName>
</protein>
<keyword evidence="5 8" id="KW-0472">Membrane</keyword>
<feature type="domain" description="G-protein coupled receptors family 1 profile" evidence="9">
    <location>
        <begin position="33"/>
        <end position="201"/>
    </location>
</feature>
<keyword evidence="7" id="KW-0807">Transducer</keyword>
<dbReference type="Pfam" id="PF00001">
    <property type="entry name" value="7tm_1"/>
    <property type="match status" value="1"/>
</dbReference>
<evidence type="ECO:0000256" key="5">
    <source>
        <dbReference type="ARBA" id="ARBA00023136"/>
    </source>
</evidence>
<dbReference type="Proteomes" id="UP000005408">
    <property type="component" value="Unassembled WGS sequence"/>
</dbReference>
<reference evidence="10" key="1">
    <citation type="submission" date="2022-08" db="UniProtKB">
        <authorList>
            <consortium name="EnsemblMetazoa"/>
        </authorList>
    </citation>
    <scope>IDENTIFICATION</scope>
    <source>
        <strain evidence="10">05x7-T-G4-1.051#20</strain>
    </source>
</reference>
<proteinExistence type="predicted"/>
<dbReference type="SUPFAM" id="SSF81321">
    <property type="entry name" value="Family A G protein-coupled receptor-like"/>
    <property type="match status" value="1"/>
</dbReference>
<feature type="transmembrane region" description="Helical" evidence="8">
    <location>
        <begin position="92"/>
        <end position="113"/>
    </location>
</feature>
<keyword evidence="2 8" id="KW-0812">Transmembrane</keyword>
<dbReference type="Gene3D" id="1.20.1070.10">
    <property type="entry name" value="Rhodopsin 7-helix transmembrane proteins"/>
    <property type="match status" value="1"/>
</dbReference>